<dbReference type="EMBL" id="BARW01021548">
    <property type="protein sequence ID" value="GAI89472.1"/>
    <property type="molecule type" value="Genomic_DNA"/>
</dbReference>
<accession>X1S8X3</accession>
<name>X1S8X3_9ZZZZ</name>
<comment type="caution">
    <text evidence="1">The sequence shown here is derived from an EMBL/GenBank/DDBJ whole genome shotgun (WGS) entry which is preliminary data.</text>
</comment>
<organism evidence="1">
    <name type="scientific">marine sediment metagenome</name>
    <dbReference type="NCBI Taxonomy" id="412755"/>
    <lineage>
        <taxon>unclassified sequences</taxon>
        <taxon>metagenomes</taxon>
        <taxon>ecological metagenomes</taxon>
    </lineage>
</organism>
<evidence type="ECO:0000313" key="1">
    <source>
        <dbReference type="EMBL" id="GAI89472.1"/>
    </source>
</evidence>
<dbReference type="AlphaFoldDB" id="X1S8X3"/>
<reference evidence="1" key="1">
    <citation type="journal article" date="2014" name="Front. Microbiol.">
        <title>High frequency of phylogenetically diverse reductive dehalogenase-homologous genes in deep subseafloor sedimentary metagenomes.</title>
        <authorList>
            <person name="Kawai M."/>
            <person name="Futagami T."/>
            <person name="Toyoda A."/>
            <person name="Takaki Y."/>
            <person name="Nishi S."/>
            <person name="Hori S."/>
            <person name="Arai W."/>
            <person name="Tsubouchi T."/>
            <person name="Morono Y."/>
            <person name="Uchiyama I."/>
            <person name="Ito T."/>
            <person name="Fujiyama A."/>
            <person name="Inagaki F."/>
            <person name="Takami H."/>
        </authorList>
    </citation>
    <scope>NUCLEOTIDE SEQUENCE</scope>
    <source>
        <strain evidence="1">Expedition CK06-06</strain>
    </source>
</reference>
<sequence length="67" mass="7802">MPKYLCPKCRGGFCGWVMRYKYKGICPVCGSELQEVYSNNQTKNKKFRRGLIIKVLKTRKNLRSGNL</sequence>
<protein>
    <submittedName>
        <fullName evidence="1">Uncharacterized protein</fullName>
    </submittedName>
</protein>
<gene>
    <name evidence="1" type="ORF">S12H4_36173</name>
</gene>
<proteinExistence type="predicted"/>